<protein>
    <recommendedName>
        <fullName evidence="13">Angiotensin-converting enzyme</fullName>
        <ecNumber evidence="13">3.4.-.-</ecNumber>
    </recommendedName>
</protein>
<evidence type="ECO:0000313" key="14">
    <source>
        <dbReference type="EMBL" id="VDP14489.1"/>
    </source>
</evidence>
<feature type="active site" description="Proton acceptor 2" evidence="10">
    <location>
        <position position="378"/>
    </location>
</feature>
<keyword evidence="2" id="KW-0732">Signal</keyword>
<comment type="cofactor">
    <cofactor evidence="13">
        <name>Zn(2+)</name>
        <dbReference type="ChEBI" id="CHEBI:29105"/>
    </cofactor>
    <text evidence="13">Binds 2 Zn(2+) ions per subunit.</text>
</comment>
<feature type="disulfide bond" evidence="9">
    <location>
        <begin position="534"/>
        <end position="546"/>
    </location>
</feature>
<comment type="similarity">
    <text evidence="1 12 13">Belongs to the peptidase M2 family.</text>
</comment>
<dbReference type="GO" id="GO:0005886">
    <property type="term" value="C:plasma membrane"/>
    <property type="evidence" value="ECO:0007669"/>
    <property type="project" value="TreeGrafter"/>
</dbReference>
<dbReference type="PANTHER" id="PTHR10514">
    <property type="entry name" value="ANGIOTENSIN-CONVERTING ENZYME"/>
    <property type="match status" value="1"/>
</dbReference>
<evidence type="ECO:0000313" key="16">
    <source>
        <dbReference type="WBParaSite" id="SBAD_0000814201-mRNA-1"/>
    </source>
</evidence>
<dbReference type="AlphaFoldDB" id="A0A183IW52"/>
<dbReference type="PRINTS" id="PR00791">
    <property type="entry name" value="PEPDIPTASEA"/>
</dbReference>
<organism evidence="16">
    <name type="scientific">Soboliphyme baturini</name>
    <dbReference type="NCBI Taxonomy" id="241478"/>
    <lineage>
        <taxon>Eukaryota</taxon>
        <taxon>Metazoa</taxon>
        <taxon>Ecdysozoa</taxon>
        <taxon>Nematoda</taxon>
        <taxon>Enoplea</taxon>
        <taxon>Dorylaimia</taxon>
        <taxon>Dioctophymatida</taxon>
        <taxon>Dioctophymatoidea</taxon>
        <taxon>Soboliphymatidae</taxon>
        <taxon>Soboliphyme</taxon>
    </lineage>
</organism>
<feature type="binding site" evidence="7">
    <location>
        <position position="518"/>
    </location>
    <ligand>
        <name>chloride</name>
        <dbReference type="ChEBI" id="CHEBI:17996"/>
        <label>1</label>
    </ligand>
</feature>
<feature type="binding site" evidence="7">
    <location>
        <position position="220"/>
    </location>
    <ligand>
        <name>chloride</name>
        <dbReference type="ChEBI" id="CHEBI:17996"/>
        <label>1</label>
    </ligand>
</feature>
<feature type="glycosylation site" description="N-linked (GlcNAc...) asparagine; partial" evidence="6">
    <location>
        <position position="141"/>
    </location>
</feature>
<feature type="active site" description="Proton donor 1" evidence="5">
    <location>
        <position position="509"/>
    </location>
</feature>
<feature type="disulfide bond" evidence="9 12">
    <location>
        <begin position="346"/>
        <end position="364"/>
    </location>
</feature>
<feature type="binding site" evidence="11">
    <location>
        <position position="405"/>
    </location>
    <ligand>
        <name>Zn(2+)</name>
        <dbReference type="ChEBI" id="CHEBI:29105"/>
        <label>2</label>
        <note>catalytic</note>
    </ligand>
</feature>
<keyword evidence="4 6" id="KW-0325">Glycoprotein</keyword>
<feature type="active site" description="Proton acceptor 1" evidence="5">
    <location>
        <position position="378"/>
    </location>
</feature>
<dbReference type="EMBL" id="UZAM01010998">
    <property type="protein sequence ID" value="VDP14489.1"/>
    <property type="molecule type" value="Genomic_DNA"/>
</dbReference>
<dbReference type="GO" id="GO:0004180">
    <property type="term" value="F:carboxypeptidase activity"/>
    <property type="evidence" value="ECO:0007669"/>
    <property type="project" value="UniProtKB-KW"/>
</dbReference>
<dbReference type="PROSITE" id="PS52011">
    <property type="entry name" value="PEPTIDASE_M2"/>
    <property type="match status" value="2"/>
</dbReference>
<dbReference type="Proteomes" id="UP000270296">
    <property type="component" value="Unassembled WGS sequence"/>
</dbReference>
<reference evidence="14 15" key="2">
    <citation type="submission" date="2018-11" db="EMBL/GenBank/DDBJ databases">
        <authorList>
            <consortium name="Pathogen Informatics"/>
        </authorList>
    </citation>
    <scope>NUCLEOTIDE SEQUENCE [LARGE SCALE GENOMIC DNA]</scope>
</reference>
<comment type="caution">
    <text evidence="12">Lacks conserved residue(s) required for the propagation of feature annotation.</text>
</comment>
<dbReference type="GO" id="GO:0008237">
    <property type="term" value="F:metallopeptidase activity"/>
    <property type="evidence" value="ECO:0007669"/>
    <property type="project" value="UniProtKB-KW"/>
</dbReference>
<keyword evidence="8 13" id="KW-0862">Zinc</keyword>
<feature type="binding site" evidence="8">
    <location>
        <position position="377"/>
    </location>
    <ligand>
        <name>Zn(2+)</name>
        <dbReference type="ChEBI" id="CHEBI:29105"/>
        <label>1</label>
        <note>catalytic</note>
    </ligand>
</feature>
<dbReference type="WBParaSite" id="SBAD_0000814201-mRNA-1">
    <property type="protein sequence ID" value="SBAD_0000814201-mRNA-1"/>
    <property type="gene ID" value="SBAD_0000814201"/>
</dbReference>
<keyword evidence="13" id="KW-0482">Metalloprotease</keyword>
<feature type="binding site" evidence="11">
    <location>
        <position position="381"/>
    </location>
    <ligand>
        <name>Zn(2+)</name>
        <dbReference type="ChEBI" id="CHEBI:29105"/>
        <label>2</label>
        <note>catalytic</note>
    </ligand>
</feature>
<feature type="binding site" evidence="8">
    <location>
        <position position="381"/>
    </location>
    <ligand>
        <name>Zn(2+)</name>
        <dbReference type="ChEBI" id="CHEBI:29105"/>
        <label>1</label>
        <note>catalytic</note>
    </ligand>
</feature>
<evidence type="ECO:0000256" key="10">
    <source>
        <dbReference type="PIRSR" id="PIRSR601548-6"/>
    </source>
</evidence>
<evidence type="ECO:0000256" key="6">
    <source>
        <dbReference type="PIRSR" id="PIRSR601548-10"/>
    </source>
</evidence>
<evidence type="ECO:0000256" key="1">
    <source>
        <dbReference type="ARBA" id="ARBA00008139"/>
    </source>
</evidence>
<sequence length="918" mass="107932">MGFQPTVSNIANCNETKKVLQATRSSKQDAEKFLRKYEEEGEKYYYQSAWSRWKFYLHINDANQAVMEEAQMNQTNFDAIQANKALAFRPFSRFEYETRRRLEKISDIGLFFDDSQAQEFNRDVNQMSKIYSNAYVCNVVNPNCYNDPTATADHWEFDPTLANLMFESRDYDLLEYIWKQWRQETGMKELPYYRDYVKLGNEGAKKGNYSNMGEWWRSSYEDPDFETQLENLWAEVLPFYEELHSYIRRNLMEKIYPNRFNTTAIPAHILGNMWAQEWTALFKDTAPYPDLPSVDVTETMKQKKYTPLKMFETAQDFFNSIGLFNMTPEFWKYSMLEKPKNRSVDCWPTAEDFGNRKDFTIKMCTVVNMIDLVTVHHEMGHIEYYMSYMNQPLEFKEGANPGFHEAIGDTIALSVNTPNHLESIGLLQQTEEKDRKKQHLNFLYNMALSKIAFLPFGYLIDLYRWKIFSGSVPSDQWNTEWWKLRYKYQGLVPPVPRTNRDFDAGAKYHVPNDVPYIRYFVAAIIQFQFQKALCEAAGHKGALSDCDIYKSKAAGTKLKNMLSMGSSKPWQDAMEVIANTRKMSAQPMLEYFKEIRDWLHQRNSEAGDCYGWGYEWPASYNLPQPRCGKFVQPLPDYEEFIEQHNKLGEQIYYDFVNAEWTYWLNETSWNQEESVRQSAIKSAFDSAEAKKAKSYFICAIPNATIKREMSTIATVEIVLNETDMKRFYEDINNMNNIYSTAYICNPAHPDCHESDTGKMYRWEFNPTLSKLMATSTDYDLLKYIWVGWRNETGVKELPLYREYVQLGNKGARNAGYANMGSSWRSVYEDPEFTTQLEKLWAQVLPFYEELFAYMRHFLKSRYPGKFSTTALPAHILGNMWAQSWTNLFDATAPYRNLPSVDVTEEMKKQNYTPKLMFE</sequence>
<reference evidence="16" key="1">
    <citation type="submission" date="2016-06" db="UniProtKB">
        <authorList>
            <consortium name="WormBaseParasite"/>
        </authorList>
    </citation>
    <scope>IDENTIFICATION</scope>
</reference>
<dbReference type="Pfam" id="PF01401">
    <property type="entry name" value="Peptidase_M2"/>
    <property type="match status" value="2"/>
</dbReference>
<dbReference type="SUPFAM" id="SSF55486">
    <property type="entry name" value="Metalloproteases ('zincins'), catalytic domain"/>
    <property type="match status" value="2"/>
</dbReference>
<dbReference type="GO" id="GO:0046872">
    <property type="term" value="F:metal ion binding"/>
    <property type="evidence" value="ECO:0007669"/>
    <property type="project" value="UniProtKB-KW"/>
</dbReference>
<keyword evidence="8 13" id="KW-0479">Metal-binding</keyword>
<keyword evidence="13" id="KW-0121">Carboxypeptidase</keyword>
<dbReference type="InterPro" id="IPR001548">
    <property type="entry name" value="Peptidase_M2"/>
</dbReference>
<feature type="binding site" evidence="11">
    <location>
        <position position="377"/>
    </location>
    <ligand>
        <name>Zn(2+)</name>
        <dbReference type="ChEBI" id="CHEBI:29105"/>
        <label>2</label>
        <note>catalytic</note>
    </ligand>
</feature>
<evidence type="ECO:0000256" key="9">
    <source>
        <dbReference type="PIRSR" id="PIRSR601548-4"/>
    </source>
</evidence>
<evidence type="ECO:0000256" key="3">
    <source>
        <dbReference type="ARBA" id="ARBA00023157"/>
    </source>
</evidence>
<dbReference type="GO" id="GO:0008241">
    <property type="term" value="F:peptidyl-dipeptidase activity"/>
    <property type="evidence" value="ECO:0007669"/>
    <property type="project" value="InterPro"/>
</dbReference>
<keyword evidence="13" id="KW-0378">Hydrolase</keyword>
<feature type="glycosylation site" description="N-linked (GlcNAc...) (complex) asparagine" evidence="6">
    <location>
        <position position="76"/>
    </location>
</feature>
<evidence type="ECO:0000313" key="15">
    <source>
        <dbReference type="Proteomes" id="UP000270296"/>
    </source>
</evidence>
<feature type="binding site" evidence="8">
    <location>
        <position position="405"/>
    </location>
    <ligand>
        <name>Zn(2+)</name>
        <dbReference type="ChEBI" id="CHEBI:29105"/>
        <label>1</label>
        <note>catalytic</note>
    </ligand>
</feature>
<dbReference type="CDD" id="cd06461">
    <property type="entry name" value="M2_ACE"/>
    <property type="match status" value="1"/>
</dbReference>
<evidence type="ECO:0000256" key="2">
    <source>
        <dbReference type="ARBA" id="ARBA00022729"/>
    </source>
</evidence>
<dbReference type="OrthoDB" id="10029630at2759"/>
<evidence type="ECO:0000256" key="4">
    <source>
        <dbReference type="ARBA" id="ARBA00023180"/>
    </source>
</evidence>
<dbReference type="EC" id="3.4.-.-" evidence="13"/>
<evidence type="ECO:0000256" key="11">
    <source>
        <dbReference type="PIRSR" id="PIRSR601548-8"/>
    </source>
</evidence>
<gene>
    <name evidence="14" type="ORF">SBAD_LOCUS7849</name>
</gene>
<evidence type="ECO:0000256" key="7">
    <source>
        <dbReference type="PIRSR" id="PIRSR601548-2"/>
    </source>
</evidence>
<dbReference type="PANTHER" id="PTHR10514:SF27">
    <property type="entry name" value="ANGIOTENSIN-CONVERTING ENZYME"/>
    <property type="match status" value="1"/>
</dbReference>
<keyword evidence="13" id="KW-0645">Protease</keyword>
<evidence type="ECO:0000256" key="12">
    <source>
        <dbReference type="PROSITE-ProRule" id="PRU01355"/>
    </source>
</evidence>
<keyword evidence="3 9" id="KW-1015">Disulfide bond</keyword>
<feature type="active site" description="Proton donor 2" evidence="10">
    <location>
        <position position="509"/>
    </location>
</feature>
<evidence type="ECO:0000256" key="5">
    <source>
        <dbReference type="PIRSR" id="PIRSR601548-1"/>
    </source>
</evidence>
<evidence type="ECO:0000256" key="8">
    <source>
        <dbReference type="PIRSR" id="PIRSR601548-3"/>
    </source>
</evidence>
<keyword evidence="15" id="KW-1185">Reference proteome</keyword>
<proteinExistence type="inferred from homology"/>
<name>A0A183IW52_9BILA</name>
<dbReference type="GO" id="GO:0006508">
    <property type="term" value="P:proteolysis"/>
    <property type="evidence" value="ECO:0007669"/>
    <property type="project" value="UniProtKB-KW"/>
</dbReference>
<evidence type="ECO:0000256" key="13">
    <source>
        <dbReference type="RuleBase" id="RU361144"/>
    </source>
</evidence>
<accession>A0A183IW52</accession>